<feature type="non-terminal residue" evidence="2">
    <location>
        <position position="93"/>
    </location>
</feature>
<sequence length="93" mass="10108">WTVLCFLEPGIYEAAVKVSEIEKAKGLQFYPQVKVFEVVDSPIVSGIEFTQLKVKLSGKISCHAAGKQLCGGFVLELNTVKIFHGGIVLNINA</sequence>
<reference evidence="2" key="2">
    <citation type="submission" date="2023-05" db="EMBL/GenBank/DDBJ databases">
        <authorList>
            <person name="Fouks B."/>
        </authorList>
    </citation>
    <scope>NUCLEOTIDE SEQUENCE</scope>
    <source>
        <strain evidence="2">Stay&amp;Tobe</strain>
        <tissue evidence="2">Testes</tissue>
    </source>
</reference>
<keyword evidence="3" id="KW-1185">Reference proteome</keyword>
<organism evidence="2 3">
    <name type="scientific">Diploptera punctata</name>
    <name type="common">Pacific beetle cockroach</name>
    <dbReference type="NCBI Taxonomy" id="6984"/>
    <lineage>
        <taxon>Eukaryota</taxon>
        <taxon>Metazoa</taxon>
        <taxon>Ecdysozoa</taxon>
        <taxon>Arthropoda</taxon>
        <taxon>Hexapoda</taxon>
        <taxon>Insecta</taxon>
        <taxon>Pterygota</taxon>
        <taxon>Neoptera</taxon>
        <taxon>Polyneoptera</taxon>
        <taxon>Dictyoptera</taxon>
        <taxon>Blattodea</taxon>
        <taxon>Blaberoidea</taxon>
        <taxon>Blaberidae</taxon>
        <taxon>Diplopterinae</taxon>
        <taxon>Diploptera</taxon>
    </lineage>
</organism>
<dbReference type="InterPro" id="IPR056190">
    <property type="entry name" value="NOMO_5th"/>
</dbReference>
<feature type="domain" description="NOMO fifth transthyretin-like" evidence="1">
    <location>
        <begin position="6"/>
        <end position="44"/>
    </location>
</feature>
<accession>A0AAD8E3D3</accession>
<evidence type="ECO:0000259" key="1">
    <source>
        <dbReference type="Pfam" id="PF23194"/>
    </source>
</evidence>
<gene>
    <name evidence="2" type="ORF">L9F63_025786</name>
</gene>
<feature type="non-terminal residue" evidence="2">
    <location>
        <position position="1"/>
    </location>
</feature>
<name>A0AAD8E3D3_DIPPU</name>
<evidence type="ECO:0000313" key="3">
    <source>
        <dbReference type="Proteomes" id="UP001233999"/>
    </source>
</evidence>
<evidence type="ECO:0000313" key="2">
    <source>
        <dbReference type="EMBL" id="KAJ9575264.1"/>
    </source>
</evidence>
<dbReference type="Pfam" id="PF23194">
    <property type="entry name" value="NOMO_5th"/>
    <property type="match status" value="1"/>
</dbReference>
<reference evidence="2" key="1">
    <citation type="journal article" date="2023" name="IScience">
        <title>Live-bearing cockroach genome reveals convergent evolutionary mechanisms linked to viviparity in insects and beyond.</title>
        <authorList>
            <person name="Fouks B."/>
            <person name="Harrison M.C."/>
            <person name="Mikhailova A.A."/>
            <person name="Marchal E."/>
            <person name="English S."/>
            <person name="Carruthers M."/>
            <person name="Jennings E.C."/>
            <person name="Chiamaka E.L."/>
            <person name="Frigard R.A."/>
            <person name="Pippel M."/>
            <person name="Attardo G.M."/>
            <person name="Benoit J.B."/>
            <person name="Bornberg-Bauer E."/>
            <person name="Tobe S.S."/>
        </authorList>
    </citation>
    <scope>NUCLEOTIDE SEQUENCE</scope>
    <source>
        <strain evidence="2">Stay&amp;Tobe</strain>
    </source>
</reference>
<dbReference type="EMBL" id="JASPKZ010010064">
    <property type="protein sequence ID" value="KAJ9575264.1"/>
    <property type="molecule type" value="Genomic_DNA"/>
</dbReference>
<protein>
    <recommendedName>
        <fullName evidence="1">NOMO fifth transthyretin-like domain-containing protein</fullName>
    </recommendedName>
</protein>
<comment type="caution">
    <text evidence="2">The sequence shown here is derived from an EMBL/GenBank/DDBJ whole genome shotgun (WGS) entry which is preliminary data.</text>
</comment>
<dbReference type="AlphaFoldDB" id="A0AAD8E3D3"/>
<dbReference type="Proteomes" id="UP001233999">
    <property type="component" value="Unassembled WGS sequence"/>
</dbReference>
<proteinExistence type="predicted"/>